<dbReference type="Proteomes" id="UP000245055">
    <property type="component" value="Unassembled WGS sequence"/>
</dbReference>
<comment type="caution">
    <text evidence="2">The sequence shown here is derived from an EMBL/GenBank/DDBJ whole genome shotgun (WGS) entry which is preliminary data.</text>
</comment>
<proteinExistence type="predicted"/>
<reference evidence="2 3" key="1">
    <citation type="submission" date="2018-05" db="EMBL/GenBank/DDBJ databases">
        <title>Genomic diversity of pathogens causing Blackleg of Potato in Pakistan.</title>
        <authorList>
            <person name="Sarfraz S."/>
            <person name="Riaz K."/>
            <person name="Oulghazi S."/>
            <person name="Cigna J."/>
            <person name="Sahi S.T."/>
            <person name="Khan S.H."/>
            <person name="Hameed A."/>
            <person name="Faure D."/>
        </authorList>
    </citation>
    <scope>NUCLEOTIDE SEQUENCE [LARGE SCALE GENOMIC DNA]</scope>
    <source>
        <strain evidence="2 3">SS70</strain>
    </source>
</reference>
<organism evidence="2 3">
    <name type="scientific">Dickeya dianthicola</name>
    <dbReference type="NCBI Taxonomy" id="204039"/>
    <lineage>
        <taxon>Bacteria</taxon>
        <taxon>Pseudomonadati</taxon>
        <taxon>Pseudomonadota</taxon>
        <taxon>Gammaproteobacteria</taxon>
        <taxon>Enterobacterales</taxon>
        <taxon>Pectobacteriaceae</taxon>
        <taxon>Dickeya</taxon>
    </lineage>
</organism>
<evidence type="ECO:0000313" key="3">
    <source>
        <dbReference type="Proteomes" id="UP000245055"/>
    </source>
</evidence>
<gene>
    <name evidence="2" type="ORF">DF213_11975</name>
</gene>
<accession>A0AAX1C5U2</accession>
<protein>
    <submittedName>
        <fullName evidence="2">Uncharacterized protein</fullName>
    </submittedName>
</protein>
<dbReference type="EMBL" id="QESZ01000015">
    <property type="protein sequence ID" value="PWD73334.1"/>
    <property type="molecule type" value="Genomic_DNA"/>
</dbReference>
<evidence type="ECO:0000256" key="1">
    <source>
        <dbReference type="SAM" id="MobiDB-lite"/>
    </source>
</evidence>
<feature type="region of interest" description="Disordered" evidence="1">
    <location>
        <begin position="13"/>
        <end position="34"/>
    </location>
</feature>
<sequence length="65" mass="7052">MIVLRLLGRNCPEPASARRSASSQGSATAARTQARKSCAALDGENAVIRCREQQDRPHPARRNHG</sequence>
<dbReference type="AlphaFoldDB" id="A0AAX1C5U2"/>
<feature type="compositionally biased region" description="Low complexity" evidence="1">
    <location>
        <begin position="15"/>
        <end position="32"/>
    </location>
</feature>
<evidence type="ECO:0000313" key="2">
    <source>
        <dbReference type="EMBL" id="PWD73334.1"/>
    </source>
</evidence>
<name>A0AAX1C5U2_9GAMM</name>